<name>A0A8J7J5I1_9BACT</name>
<comment type="caution">
    <text evidence="1">The sequence shown here is derived from an EMBL/GenBank/DDBJ whole genome shotgun (WGS) entry which is preliminary data.</text>
</comment>
<dbReference type="Proteomes" id="UP000636888">
    <property type="component" value="Unassembled WGS sequence"/>
</dbReference>
<sequence length="177" mass="19085">MPTTSRSVISNSTGGRLAGICWRTLKGSTACLVLALLFSAGAPSTVHAVLGEPLSSIAKDRKALAAVHKGTTIKKRYTVYEEVSDATSVREYVDTSGIVFAVAWNGLAHPDLNQLLGTYAPEFKKTKNTLPRTRGQRQLRVTGSNVVVETWGLMRNLQGRAYLPALMPQGVTADEIK</sequence>
<dbReference type="AlphaFoldDB" id="A0A8J7J5I1"/>
<dbReference type="InterPro" id="IPR021267">
    <property type="entry name" value="DUF2844"/>
</dbReference>
<accession>A0A8J7J5I1</accession>
<organism evidence="1 2">
    <name type="scientific">Geomesophilobacter sediminis</name>
    <dbReference type="NCBI Taxonomy" id="2798584"/>
    <lineage>
        <taxon>Bacteria</taxon>
        <taxon>Pseudomonadati</taxon>
        <taxon>Thermodesulfobacteriota</taxon>
        <taxon>Desulfuromonadia</taxon>
        <taxon>Geobacterales</taxon>
        <taxon>Geobacteraceae</taxon>
        <taxon>Geomesophilobacter</taxon>
    </lineage>
</organism>
<dbReference type="RefSeq" id="WP_199385156.1">
    <property type="nucleotide sequence ID" value="NZ_JAEMHM010000013.1"/>
</dbReference>
<reference evidence="1" key="1">
    <citation type="submission" date="2020-12" db="EMBL/GenBank/DDBJ databases">
        <title>Geomonas sp. Red875, isolated from river sediment.</title>
        <authorList>
            <person name="Xu Z."/>
            <person name="Zhang Z."/>
            <person name="Masuda Y."/>
            <person name="Itoh H."/>
            <person name="Senoo K."/>
        </authorList>
    </citation>
    <scope>NUCLEOTIDE SEQUENCE</scope>
    <source>
        <strain evidence="1">Red875</strain>
    </source>
</reference>
<protein>
    <submittedName>
        <fullName evidence="1">DUF2844 domain-containing protein</fullName>
    </submittedName>
</protein>
<dbReference type="EMBL" id="JAEMHM010000013">
    <property type="protein sequence ID" value="MBJ6726268.1"/>
    <property type="molecule type" value="Genomic_DNA"/>
</dbReference>
<dbReference type="Pfam" id="PF11005">
    <property type="entry name" value="DUF2844"/>
    <property type="match status" value="1"/>
</dbReference>
<gene>
    <name evidence="1" type="ORF">JFN93_16260</name>
</gene>
<proteinExistence type="predicted"/>
<keyword evidence="2" id="KW-1185">Reference proteome</keyword>
<evidence type="ECO:0000313" key="1">
    <source>
        <dbReference type="EMBL" id="MBJ6726268.1"/>
    </source>
</evidence>
<evidence type="ECO:0000313" key="2">
    <source>
        <dbReference type="Proteomes" id="UP000636888"/>
    </source>
</evidence>